<sequence length="115" mass="12668">MASVKMEHGTNHQVKNFKHLMALKHQRAHNLMEVEDCASLESVFVTANSELKSILDTNMSDMPCPSSFLAEPSLGTGIKLSMIQDFIPNEILGSLQRIGQEALPDIGCGVIMLWV</sequence>
<evidence type="ECO:0000313" key="1">
    <source>
        <dbReference type="EMBL" id="EEH10681.1"/>
    </source>
</evidence>
<reference evidence="1" key="1">
    <citation type="submission" date="2009-02" db="EMBL/GenBank/DDBJ databases">
        <title>The Genome Sequence of Ajellomyces capsulatus strain G186AR.</title>
        <authorList>
            <consortium name="The Broad Institute Genome Sequencing Platform"/>
            <person name="Champion M."/>
            <person name="Cuomo C."/>
            <person name="Ma L.-J."/>
            <person name="Henn M.R."/>
            <person name="Sil A."/>
            <person name="Goldman B."/>
            <person name="Young S.K."/>
            <person name="Kodira C.D."/>
            <person name="Zeng Q."/>
            <person name="Koehrsen M."/>
            <person name="Alvarado L."/>
            <person name="Berlin A."/>
            <person name="Borenstein D."/>
            <person name="Chen Z."/>
            <person name="Engels R."/>
            <person name="Freedman E."/>
            <person name="Gellesch M."/>
            <person name="Goldberg J."/>
            <person name="Griggs A."/>
            <person name="Gujja S."/>
            <person name="Heiman D."/>
            <person name="Hepburn T."/>
            <person name="Howarth C."/>
            <person name="Jen D."/>
            <person name="Larson L."/>
            <person name="Lewis B."/>
            <person name="Mehta T."/>
            <person name="Park D."/>
            <person name="Pearson M."/>
            <person name="Roberts A."/>
            <person name="Saif S."/>
            <person name="Shea T."/>
            <person name="Shenoy N."/>
            <person name="Sisk P."/>
            <person name="Stolte C."/>
            <person name="Sykes S."/>
            <person name="Walk T."/>
            <person name="White J."/>
            <person name="Yandava C."/>
            <person name="Klein B."/>
            <person name="McEwen J.G."/>
            <person name="Puccia R."/>
            <person name="Goldman G.H."/>
            <person name="Felipe M.S."/>
            <person name="Nino-Vega G."/>
            <person name="San-Blas G."/>
            <person name="Taylor J."/>
            <person name="Mendoza L."/>
            <person name="Galagan J."/>
            <person name="Nusbaum C."/>
            <person name="Birren B."/>
        </authorList>
    </citation>
    <scope>NUCLEOTIDE SEQUENCE</scope>
    <source>
        <strain evidence="1">G186AR</strain>
    </source>
</reference>
<gene>
    <name evidence="1" type="ORF">HCBG_00136</name>
</gene>
<proteinExistence type="predicted"/>
<dbReference type="InParanoid" id="C0NAJ0"/>
<dbReference type="GeneID" id="69033153"/>
<accession>C0NAJ0</accession>
<keyword evidence="2" id="KW-1185">Reference proteome</keyword>
<dbReference type="EMBL" id="GG663363">
    <property type="protein sequence ID" value="EEH10681.1"/>
    <property type="molecule type" value="Genomic_DNA"/>
</dbReference>
<dbReference type="Proteomes" id="UP000001631">
    <property type="component" value="Unassembled WGS sequence"/>
</dbReference>
<protein>
    <submittedName>
        <fullName evidence="1">Uncharacterized protein</fullName>
    </submittedName>
</protein>
<name>C0NAJ0_AJECG</name>
<dbReference type="HOGENOM" id="CLU_2108330_0_0_1"/>
<dbReference type="AlphaFoldDB" id="C0NAJ0"/>
<organism evidence="1 2">
    <name type="scientific">Ajellomyces capsulatus (strain G186AR / H82 / ATCC MYA-2454 / RMSCC 2432)</name>
    <name type="common">Darling's disease fungus</name>
    <name type="synonym">Histoplasma capsulatum</name>
    <dbReference type="NCBI Taxonomy" id="447093"/>
    <lineage>
        <taxon>Eukaryota</taxon>
        <taxon>Fungi</taxon>
        <taxon>Dikarya</taxon>
        <taxon>Ascomycota</taxon>
        <taxon>Pezizomycotina</taxon>
        <taxon>Eurotiomycetes</taxon>
        <taxon>Eurotiomycetidae</taxon>
        <taxon>Onygenales</taxon>
        <taxon>Ajellomycetaceae</taxon>
        <taxon>Histoplasma</taxon>
    </lineage>
</organism>
<dbReference type="RefSeq" id="XP_045291161.1">
    <property type="nucleotide sequence ID" value="XM_045427186.1"/>
</dbReference>
<evidence type="ECO:0000313" key="2">
    <source>
        <dbReference type="Proteomes" id="UP000001631"/>
    </source>
</evidence>